<sequence length="250" mass="29374">MKTKSFITLLLSIFLLFNFESFAQETITDSQWQEDLKFLQKEVHNNFPFLFKKIKQEEWDAEVEKLHNQIPNLKEHEIKVGLSRIVSMFQYGHTQITFGTVAKYGVLPVNLYHFKDGVYIEGVQKAHQKALGAKVLKVERMEIEKALSAVRPVVPVENDQYFKAYGLRFLTVPTVLHAQRVIPKLSDKVTLTLEKEGNVFEYTFPTIPLKDLSRDYNLTIPNDMWLSARKNDKTPLYLKHLNEKFYYYEY</sequence>
<reference evidence="2 3" key="1">
    <citation type="journal article" date="2013" name="Int. J. Syst. Evol. Microbiol.">
        <title>Aquimarina gracilis sp. nov., isolated from the gut microflora of a mussel, Mytilus coruscus, and emended description of Aquimarina spongiae.</title>
        <authorList>
            <person name="Park S.C."/>
            <person name="Choe H.N."/>
            <person name="Baik K.S."/>
            <person name="Seong C.N."/>
        </authorList>
    </citation>
    <scope>NUCLEOTIDE SEQUENCE [LARGE SCALE GENOMIC DNA]</scope>
    <source>
        <strain evidence="2 3">PSC32</strain>
    </source>
</reference>
<dbReference type="RefSeq" id="WP_324180476.1">
    <property type="nucleotide sequence ID" value="NZ_BAABAW010000006.1"/>
</dbReference>
<dbReference type="Proteomes" id="UP001327027">
    <property type="component" value="Unassembled WGS sequence"/>
</dbReference>
<dbReference type="EMBL" id="JAYKLX010000006">
    <property type="protein sequence ID" value="MEB3346446.1"/>
    <property type="molecule type" value="Genomic_DNA"/>
</dbReference>
<evidence type="ECO:0000313" key="2">
    <source>
        <dbReference type="EMBL" id="MEB3346446.1"/>
    </source>
</evidence>
<gene>
    <name evidence="2" type="ORF">U6A24_13295</name>
</gene>
<protein>
    <submittedName>
        <fullName evidence="2">Uncharacterized protein</fullName>
    </submittedName>
</protein>
<comment type="caution">
    <text evidence="2">The sequence shown here is derived from an EMBL/GenBank/DDBJ whole genome shotgun (WGS) entry which is preliminary data.</text>
</comment>
<evidence type="ECO:0000256" key="1">
    <source>
        <dbReference type="SAM" id="SignalP"/>
    </source>
</evidence>
<name>A0ABU5ZX66_9FLAO</name>
<feature type="signal peptide" evidence="1">
    <location>
        <begin position="1"/>
        <end position="23"/>
    </location>
</feature>
<organism evidence="2 3">
    <name type="scientific">Aquimarina gracilis</name>
    <dbReference type="NCBI Taxonomy" id="874422"/>
    <lineage>
        <taxon>Bacteria</taxon>
        <taxon>Pseudomonadati</taxon>
        <taxon>Bacteroidota</taxon>
        <taxon>Flavobacteriia</taxon>
        <taxon>Flavobacteriales</taxon>
        <taxon>Flavobacteriaceae</taxon>
        <taxon>Aquimarina</taxon>
    </lineage>
</organism>
<feature type="chain" id="PRO_5045057710" evidence="1">
    <location>
        <begin position="24"/>
        <end position="250"/>
    </location>
</feature>
<proteinExistence type="predicted"/>
<accession>A0ABU5ZX66</accession>
<evidence type="ECO:0000313" key="3">
    <source>
        <dbReference type="Proteomes" id="UP001327027"/>
    </source>
</evidence>
<keyword evidence="1" id="KW-0732">Signal</keyword>
<keyword evidence="3" id="KW-1185">Reference proteome</keyword>